<protein>
    <submittedName>
        <fullName evidence="2">Uncharacterized protein</fullName>
    </submittedName>
</protein>
<dbReference type="EMBL" id="CP147982">
    <property type="protein sequence ID" value="WXK77092.1"/>
    <property type="molecule type" value="Genomic_DNA"/>
</dbReference>
<evidence type="ECO:0000256" key="1">
    <source>
        <dbReference type="SAM" id="MobiDB-lite"/>
    </source>
</evidence>
<name>A0ABZ2QQB1_9ACTN</name>
<proteinExistence type="predicted"/>
<reference evidence="2 3" key="1">
    <citation type="submission" date="2024-03" db="EMBL/GenBank/DDBJ databases">
        <title>The complete genome of Streptomyces sirii sp.nov.</title>
        <authorList>
            <person name="Zakalyukina Y.V."/>
            <person name="Belik A.R."/>
            <person name="Biryukov M.V."/>
            <person name="Baturina O.A."/>
            <person name="Kabilov M.R."/>
        </authorList>
    </citation>
    <scope>NUCLEOTIDE SEQUENCE [LARGE SCALE GENOMIC DNA]</scope>
    <source>
        <strain evidence="2 3">BP-8</strain>
    </source>
</reference>
<evidence type="ECO:0000313" key="3">
    <source>
        <dbReference type="Proteomes" id="UP001626628"/>
    </source>
</evidence>
<keyword evidence="3" id="KW-1185">Reference proteome</keyword>
<evidence type="ECO:0000313" key="2">
    <source>
        <dbReference type="EMBL" id="WXK77092.1"/>
    </source>
</evidence>
<organism evidence="2 3">
    <name type="scientific">Streptomyces sirii</name>
    <dbReference type="NCBI Taxonomy" id="3127701"/>
    <lineage>
        <taxon>Bacteria</taxon>
        <taxon>Bacillati</taxon>
        <taxon>Actinomycetota</taxon>
        <taxon>Actinomycetes</taxon>
        <taxon>Kitasatosporales</taxon>
        <taxon>Streptomycetaceae</taxon>
        <taxon>Streptomyces</taxon>
    </lineage>
</organism>
<feature type="compositionally biased region" description="Low complexity" evidence="1">
    <location>
        <begin position="111"/>
        <end position="126"/>
    </location>
</feature>
<accession>A0ABZ2QQB1</accession>
<feature type="region of interest" description="Disordered" evidence="1">
    <location>
        <begin position="55"/>
        <end position="126"/>
    </location>
</feature>
<sequence>MSNEDGLGIYPYGDHRMRIFDEVSWPPDIVSVEETGPFFQIGFWMGGELVIDGPTGHALRVPTEPGEEHHWKSPAPISSRSATMAPRHPYTSKSSTSATSSMPLFRPPSPGRSAAATSSSPRSTER</sequence>
<dbReference type="RefSeq" id="WP_407286507.1">
    <property type="nucleotide sequence ID" value="NZ_CP147982.1"/>
</dbReference>
<feature type="compositionally biased region" description="Low complexity" evidence="1">
    <location>
        <begin position="91"/>
        <end position="101"/>
    </location>
</feature>
<gene>
    <name evidence="2" type="ORF">WAB15_14395</name>
</gene>
<dbReference type="Proteomes" id="UP001626628">
    <property type="component" value="Chromosome"/>
</dbReference>